<dbReference type="PANTHER" id="PTHR11669:SF8">
    <property type="entry name" value="DNA POLYMERASE III SUBUNIT DELTA"/>
    <property type="match status" value="1"/>
</dbReference>
<keyword evidence="2" id="KW-1185">Reference proteome</keyword>
<organism evidence="1 2">
    <name type="scientific">Corticibacter populi</name>
    <dbReference type="NCBI Taxonomy" id="1550736"/>
    <lineage>
        <taxon>Bacteria</taxon>
        <taxon>Pseudomonadati</taxon>
        <taxon>Pseudomonadota</taxon>
        <taxon>Betaproteobacteria</taxon>
        <taxon>Burkholderiales</taxon>
        <taxon>Comamonadaceae</taxon>
        <taxon>Corticibacter</taxon>
    </lineage>
</organism>
<dbReference type="RefSeq" id="WP_122227196.1">
    <property type="nucleotide sequence ID" value="NZ_RDQO01000001.1"/>
</dbReference>
<dbReference type="InterPro" id="IPR050238">
    <property type="entry name" value="DNA_Rep/Repair_Clamp_Loader"/>
</dbReference>
<dbReference type="OrthoDB" id="9811073at2"/>
<name>A0A3M6R147_9BURK</name>
<protein>
    <submittedName>
        <fullName evidence="1">DNA polymerase III subunit delta</fullName>
    </submittedName>
</protein>
<comment type="caution">
    <text evidence="1">The sequence shown here is derived from an EMBL/GenBank/DDBJ whole genome shotgun (WGS) entry which is preliminary data.</text>
</comment>
<dbReference type="EMBL" id="RDQO01000001">
    <property type="protein sequence ID" value="RMX08903.1"/>
    <property type="molecule type" value="Genomic_DNA"/>
</dbReference>
<dbReference type="Gene3D" id="3.40.50.300">
    <property type="entry name" value="P-loop containing nucleotide triphosphate hydrolases"/>
    <property type="match status" value="1"/>
</dbReference>
<evidence type="ECO:0000313" key="1">
    <source>
        <dbReference type="EMBL" id="RMX08903.1"/>
    </source>
</evidence>
<sequence>MTTSSSHSVHAMPWLRRQLDALLQQQGHALLLQGASGLGQFELALQVAKAMLCEGRASDAPAAPACNQCESCHAVDVHTHPDLCVLLPEALQLEWGWSGAEAETGDSKRKPSREIRIEAMRQMIAFSQRTNARGRGKVVLVYPAENMNAFTANALLKTLEEPPGDTRFVLATDASHRLLPTIRSRCHSWSMAWPQPDEAADWLAAQGLDAAQARQAIRVAGGRPADALALARAGWQPSQWEALPRQLSHGQAGMLADASPSQAIGVLLKLCHDLMAQAVGAAPRFFPAEALQPLLPAAASDALAPERRRALDRLGQWSAALLQAARTSEHPFSADLMITALVDQARSALNLRH</sequence>
<dbReference type="Pfam" id="PF13177">
    <property type="entry name" value="DNA_pol3_delta2"/>
    <property type="match status" value="1"/>
</dbReference>
<reference evidence="1 2" key="1">
    <citation type="submission" date="2018-10" db="EMBL/GenBank/DDBJ databases">
        <title>Draft genome of Cortibacter populi DSM10536.</title>
        <authorList>
            <person name="Bernier A.-M."/>
            <person name="Bernard K."/>
        </authorList>
    </citation>
    <scope>NUCLEOTIDE SEQUENCE [LARGE SCALE GENOMIC DNA]</scope>
    <source>
        <strain evidence="1 2">DSM 105136</strain>
    </source>
</reference>
<evidence type="ECO:0000313" key="2">
    <source>
        <dbReference type="Proteomes" id="UP000278006"/>
    </source>
</evidence>
<gene>
    <name evidence="1" type="ORF">D8I35_05165</name>
</gene>
<dbReference type="PANTHER" id="PTHR11669">
    <property type="entry name" value="REPLICATION FACTOR C / DNA POLYMERASE III GAMMA-TAU SUBUNIT"/>
    <property type="match status" value="1"/>
</dbReference>
<dbReference type="SUPFAM" id="SSF52540">
    <property type="entry name" value="P-loop containing nucleoside triphosphate hydrolases"/>
    <property type="match status" value="1"/>
</dbReference>
<dbReference type="InterPro" id="IPR027417">
    <property type="entry name" value="P-loop_NTPase"/>
</dbReference>
<dbReference type="GO" id="GO:0009360">
    <property type="term" value="C:DNA polymerase III complex"/>
    <property type="evidence" value="ECO:0007669"/>
    <property type="project" value="TreeGrafter"/>
</dbReference>
<dbReference type="GO" id="GO:0006261">
    <property type="term" value="P:DNA-templated DNA replication"/>
    <property type="evidence" value="ECO:0007669"/>
    <property type="project" value="TreeGrafter"/>
</dbReference>
<dbReference type="Proteomes" id="UP000278006">
    <property type="component" value="Unassembled WGS sequence"/>
</dbReference>
<accession>A0A3M6R147</accession>
<proteinExistence type="predicted"/>
<dbReference type="AlphaFoldDB" id="A0A3M6R147"/>